<sequence>MESLNRLNLTRLTVPEFLNITTEEWLLPGLPANLVFINGTEAEGNVINVESQAGHLPNSSVIIELVQSDKIGTLDTLDFIYLIMAFIILIVLSPAFYTWCKDTTTRREYSALEVDGSLDERGFRRKILRLFPRSQPLTCDEILPQTAGDDVRPEDLQEFRDLLRTKYCMDVDIWALNDVRAVDKEFVLDKMRKSEATVIELRNQVEKWRDMDSVNQWSGEERAALEAIYNRVMSIPLSQYPL</sequence>
<dbReference type="OrthoDB" id="4127862at2759"/>
<keyword evidence="3" id="KW-1185">Reference proteome</keyword>
<reference evidence="2" key="1">
    <citation type="journal article" date="2020" name="Stud. Mycol.">
        <title>101 Dothideomycetes genomes: a test case for predicting lifestyles and emergence of pathogens.</title>
        <authorList>
            <person name="Haridas S."/>
            <person name="Albert R."/>
            <person name="Binder M."/>
            <person name="Bloem J."/>
            <person name="Labutti K."/>
            <person name="Salamov A."/>
            <person name="Andreopoulos B."/>
            <person name="Baker S."/>
            <person name="Barry K."/>
            <person name="Bills G."/>
            <person name="Bluhm B."/>
            <person name="Cannon C."/>
            <person name="Castanera R."/>
            <person name="Culley D."/>
            <person name="Daum C."/>
            <person name="Ezra D."/>
            <person name="Gonzalez J."/>
            <person name="Henrissat B."/>
            <person name="Kuo A."/>
            <person name="Liang C."/>
            <person name="Lipzen A."/>
            <person name="Lutzoni F."/>
            <person name="Magnuson J."/>
            <person name="Mondo S."/>
            <person name="Nolan M."/>
            <person name="Ohm R."/>
            <person name="Pangilinan J."/>
            <person name="Park H.-J."/>
            <person name="Ramirez L."/>
            <person name="Alfaro M."/>
            <person name="Sun H."/>
            <person name="Tritt A."/>
            <person name="Yoshinaga Y."/>
            <person name="Zwiers L.-H."/>
            <person name="Turgeon B."/>
            <person name="Goodwin S."/>
            <person name="Spatafora J."/>
            <person name="Crous P."/>
            <person name="Grigoriev I."/>
        </authorList>
    </citation>
    <scope>NUCLEOTIDE SEQUENCE</scope>
    <source>
        <strain evidence="2">ATCC 16933</strain>
    </source>
</reference>
<keyword evidence="1" id="KW-1133">Transmembrane helix</keyword>
<keyword evidence="1" id="KW-0472">Membrane</keyword>
<evidence type="ECO:0000313" key="3">
    <source>
        <dbReference type="Proteomes" id="UP000799766"/>
    </source>
</evidence>
<accession>A0A6A6PD88</accession>
<keyword evidence="1" id="KW-0812">Transmembrane</keyword>
<evidence type="ECO:0000256" key="1">
    <source>
        <dbReference type="SAM" id="Phobius"/>
    </source>
</evidence>
<gene>
    <name evidence="2" type="ORF">BDY21DRAFT_329738</name>
</gene>
<proteinExistence type="predicted"/>
<evidence type="ECO:0000313" key="2">
    <source>
        <dbReference type="EMBL" id="KAF2461820.1"/>
    </source>
</evidence>
<name>A0A6A6PD88_9PEZI</name>
<feature type="transmembrane region" description="Helical" evidence="1">
    <location>
        <begin position="79"/>
        <end position="100"/>
    </location>
</feature>
<dbReference type="Proteomes" id="UP000799766">
    <property type="component" value="Unassembled WGS sequence"/>
</dbReference>
<organism evidence="2 3">
    <name type="scientific">Lineolata rhizophorae</name>
    <dbReference type="NCBI Taxonomy" id="578093"/>
    <lineage>
        <taxon>Eukaryota</taxon>
        <taxon>Fungi</taxon>
        <taxon>Dikarya</taxon>
        <taxon>Ascomycota</taxon>
        <taxon>Pezizomycotina</taxon>
        <taxon>Dothideomycetes</taxon>
        <taxon>Dothideomycetes incertae sedis</taxon>
        <taxon>Lineolatales</taxon>
        <taxon>Lineolataceae</taxon>
        <taxon>Lineolata</taxon>
    </lineage>
</organism>
<dbReference type="EMBL" id="MU001670">
    <property type="protein sequence ID" value="KAF2461820.1"/>
    <property type="molecule type" value="Genomic_DNA"/>
</dbReference>
<protein>
    <submittedName>
        <fullName evidence="2">Uncharacterized protein</fullName>
    </submittedName>
</protein>
<dbReference type="AlphaFoldDB" id="A0A6A6PD88"/>